<accession>A0A8J6HGD8</accession>
<reference evidence="2" key="1">
    <citation type="journal article" date="2020" name="J Insects Food Feed">
        <title>The yellow mealworm (Tenebrio molitor) genome: a resource for the emerging insects as food and feed industry.</title>
        <authorList>
            <person name="Eriksson T."/>
            <person name="Andere A."/>
            <person name="Kelstrup H."/>
            <person name="Emery V."/>
            <person name="Picard C."/>
        </authorList>
    </citation>
    <scope>NUCLEOTIDE SEQUENCE</scope>
    <source>
        <strain evidence="2">Stoneville</strain>
        <tissue evidence="2">Whole head</tissue>
    </source>
</reference>
<dbReference type="SMART" id="SM00408">
    <property type="entry name" value="IGc2"/>
    <property type="match status" value="1"/>
</dbReference>
<dbReference type="SUPFAM" id="SSF48726">
    <property type="entry name" value="Immunoglobulin"/>
    <property type="match status" value="2"/>
</dbReference>
<keyword evidence="3" id="KW-1185">Reference proteome</keyword>
<dbReference type="InterPro" id="IPR003599">
    <property type="entry name" value="Ig_sub"/>
</dbReference>
<feature type="domain" description="Ig-like" evidence="1">
    <location>
        <begin position="246"/>
        <end position="343"/>
    </location>
</feature>
<dbReference type="InterPro" id="IPR037448">
    <property type="entry name" value="Zig-8"/>
</dbReference>
<dbReference type="AlphaFoldDB" id="A0A8J6HGD8"/>
<reference evidence="2" key="2">
    <citation type="submission" date="2021-08" db="EMBL/GenBank/DDBJ databases">
        <authorList>
            <person name="Eriksson T."/>
        </authorList>
    </citation>
    <scope>NUCLEOTIDE SEQUENCE</scope>
    <source>
        <strain evidence="2">Stoneville</strain>
        <tissue evidence="2">Whole head</tissue>
    </source>
</reference>
<sequence length="373" mass="42624">MAEREPFINREIADEESPLARIDVDMRDDELLRRLPIFVGPKAHFQISRADEKPKMNDDFRTTRTCNTNSLRLYLGRLDFDMKSTIYYGEARFVLDDDEIKGKFHKKECTKRAGYRWQLQKAFIECRMRSETAKPSQLMVTVQDDVEYANEDFAYLKQAAKSNFAAVTLNDDVKVSWVRHRDIHLLTVGRYTYTSDQRFEAIHTPHTEEWTLRIRYPQRKDSGIYECQISTTPPIGHPVFLTIVEPITEILGGPDLFINMGSTINLTCLVRFAPEPPPSMLWAHNAQVINFDSPRGGISLVTEKGQVTTSRLLIQKAVQSDSGLYTCTPSNANAASPMVAFVADDLLACLKFMRSDTTTLSRFGRGRKFMTRG</sequence>
<dbReference type="PANTHER" id="PTHR23279">
    <property type="entry name" value="DEFECTIVE PROBOSCIS EXTENSION RESPONSE DPR -RELATED"/>
    <property type="match status" value="1"/>
</dbReference>
<gene>
    <name evidence="2" type="ORF">GEV33_009638</name>
</gene>
<dbReference type="GO" id="GO:0032589">
    <property type="term" value="C:neuron projection membrane"/>
    <property type="evidence" value="ECO:0007669"/>
    <property type="project" value="TreeGrafter"/>
</dbReference>
<comment type="caution">
    <text evidence="2">The sequence shown here is derived from an EMBL/GenBank/DDBJ whole genome shotgun (WGS) entry which is preliminary data.</text>
</comment>
<dbReference type="InterPro" id="IPR036179">
    <property type="entry name" value="Ig-like_dom_sf"/>
</dbReference>
<dbReference type="PANTHER" id="PTHR23279:SF5">
    <property type="entry name" value="DEFECTIVE PROBOSCIS EXTENSION RESPONSE 8, ISOFORM A"/>
    <property type="match status" value="1"/>
</dbReference>
<name>A0A8J6HGD8_TENMO</name>
<dbReference type="Gene3D" id="2.60.40.10">
    <property type="entry name" value="Immunoglobulins"/>
    <property type="match status" value="2"/>
</dbReference>
<evidence type="ECO:0000313" key="2">
    <source>
        <dbReference type="EMBL" id="KAH0813153.1"/>
    </source>
</evidence>
<dbReference type="SMART" id="SM00409">
    <property type="entry name" value="IG"/>
    <property type="match status" value="2"/>
</dbReference>
<protein>
    <recommendedName>
        <fullName evidence="1">Ig-like domain-containing protein</fullName>
    </recommendedName>
</protein>
<dbReference type="GO" id="GO:0050808">
    <property type="term" value="P:synapse organization"/>
    <property type="evidence" value="ECO:0007669"/>
    <property type="project" value="TreeGrafter"/>
</dbReference>
<evidence type="ECO:0000313" key="3">
    <source>
        <dbReference type="Proteomes" id="UP000719412"/>
    </source>
</evidence>
<dbReference type="InterPro" id="IPR003598">
    <property type="entry name" value="Ig_sub2"/>
</dbReference>
<dbReference type="InterPro" id="IPR007110">
    <property type="entry name" value="Ig-like_dom"/>
</dbReference>
<evidence type="ECO:0000259" key="1">
    <source>
        <dbReference type="PROSITE" id="PS50835"/>
    </source>
</evidence>
<feature type="domain" description="Ig-like" evidence="1">
    <location>
        <begin position="135"/>
        <end position="230"/>
    </location>
</feature>
<dbReference type="InterPro" id="IPR013151">
    <property type="entry name" value="Immunoglobulin_dom"/>
</dbReference>
<dbReference type="PROSITE" id="PS50835">
    <property type="entry name" value="IG_LIKE"/>
    <property type="match status" value="2"/>
</dbReference>
<dbReference type="Pfam" id="PF00047">
    <property type="entry name" value="ig"/>
    <property type="match status" value="1"/>
</dbReference>
<organism evidence="2 3">
    <name type="scientific">Tenebrio molitor</name>
    <name type="common">Yellow mealworm beetle</name>
    <dbReference type="NCBI Taxonomy" id="7067"/>
    <lineage>
        <taxon>Eukaryota</taxon>
        <taxon>Metazoa</taxon>
        <taxon>Ecdysozoa</taxon>
        <taxon>Arthropoda</taxon>
        <taxon>Hexapoda</taxon>
        <taxon>Insecta</taxon>
        <taxon>Pterygota</taxon>
        <taxon>Neoptera</taxon>
        <taxon>Endopterygota</taxon>
        <taxon>Coleoptera</taxon>
        <taxon>Polyphaga</taxon>
        <taxon>Cucujiformia</taxon>
        <taxon>Tenebrionidae</taxon>
        <taxon>Tenebrio</taxon>
    </lineage>
</organism>
<proteinExistence type="predicted"/>
<dbReference type="InterPro" id="IPR013783">
    <property type="entry name" value="Ig-like_fold"/>
</dbReference>
<dbReference type="Proteomes" id="UP000719412">
    <property type="component" value="Unassembled WGS sequence"/>
</dbReference>
<dbReference type="FunFam" id="2.60.40.10:FF:000533">
    <property type="entry name" value="Uncharacterized protein, isoform A"/>
    <property type="match status" value="1"/>
</dbReference>
<dbReference type="EMBL" id="JABDTM020025544">
    <property type="protein sequence ID" value="KAH0813153.1"/>
    <property type="molecule type" value="Genomic_DNA"/>
</dbReference>